<dbReference type="AlphaFoldDB" id="A0A0J6SII5"/>
<gene>
    <name evidence="2" type="ORF">VQ03_25420</name>
</gene>
<evidence type="ECO:0000256" key="1">
    <source>
        <dbReference type="SAM" id="MobiDB-lite"/>
    </source>
</evidence>
<feature type="compositionally biased region" description="Pro residues" evidence="1">
    <location>
        <begin position="90"/>
        <end position="102"/>
    </location>
</feature>
<dbReference type="Proteomes" id="UP000036449">
    <property type="component" value="Unassembled WGS sequence"/>
</dbReference>
<evidence type="ECO:0000313" key="2">
    <source>
        <dbReference type="EMBL" id="KMO33188.1"/>
    </source>
</evidence>
<name>A0A0J6SII5_9HYPH</name>
<reference evidence="2 3" key="1">
    <citation type="submission" date="2015-03" db="EMBL/GenBank/DDBJ databases">
        <title>Genome sequencing of Methylobacterium tarhaniae DSM 25844.</title>
        <authorList>
            <person name="Chaudhry V."/>
            <person name="Patil P.B."/>
        </authorList>
    </citation>
    <scope>NUCLEOTIDE SEQUENCE [LARGE SCALE GENOMIC DNA]</scope>
    <source>
        <strain evidence="2 3">DSM 25844</strain>
    </source>
</reference>
<protein>
    <submittedName>
        <fullName evidence="2">Uncharacterized protein</fullName>
    </submittedName>
</protein>
<keyword evidence="3" id="KW-1185">Reference proteome</keyword>
<accession>A0A0J6SII5</accession>
<sequence>MYGDLSDPARPRPSLAGRACRGAGRVAVHAAFGLLGYVWVRGLSLSVQALVWLSPDRIDRYSERYLVSPLHPVPAADNDRGMPNRQSADPPRPGPRPVPARPDTPTADGPWPLLI</sequence>
<dbReference type="RefSeq" id="WP_048453687.1">
    <property type="nucleotide sequence ID" value="NZ_LABZ01000205.1"/>
</dbReference>
<dbReference type="PATRIC" id="fig|1187852.3.peg.2866"/>
<feature type="region of interest" description="Disordered" evidence="1">
    <location>
        <begin position="72"/>
        <end position="115"/>
    </location>
</feature>
<comment type="caution">
    <text evidence="2">The sequence shown here is derived from an EMBL/GenBank/DDBJ whole genome shotgun (WGS) entry which is preliminary data.</text>
</comment>
<organism evidence="2 3">
    <name type="scientific">Methylobacterium tarhaniae</name>
    <dbReference type="NCBI Taxonomy" id="1187852"/>
    <lineage>
        <taxon>Bacteria</taxon>
        <taxon>Pseudomonadati</taxon>
        <taxon>Pseudomonadota</taxon>
        <taxon>Alphaproteobacteria</taxon>
        <taxon>Hyphomicrobiales</taxon>
        <taxon>Methylobacteriaceae</taxon>
        <taxon>Methylobacterium</taxon>
    </lineage>
</organism>
<evidence type="ECO:0000313" key="3">
    <source>
        <dbReference type="Proteomes" id="UP000036449"/>
    </source>
</evidence>
<dbReference type="EMBL" id="LABZ01000205">
    <property type="protein sequence ID" value="KMO33188.1"/>
    <property type="molecule type" value="Genomic_DNA"/>
</dbReference>
<proteinExistence type="predicted"/>